<dbReference type="EMBL" id="UOGI01000230">
    <property type="protein sequence ID" value="VAX33979.1"/>
    <property type="molecule type" value="Genomic_DNA"/>
</dbReference>
<dbReference type="CDD" id="cd06664">
    <property type="entry name" value="IscU_like"/>
    <property type="match status" value="1"/>
</dbReference>
<dbReference type="GO" id="GO:0016226">
    <property type="term" value="P:iron-sulfur cluster assembly"/>
    <property type="evidence" value="ECO:0007669"/>
    <property type="project" value="InterPro"/>
</dbReference>
<dbReference type="SUPFAM" id="SSF82649">
    <property type="entry name" value="SufE/NifU"/>
    <property type="match status" value="1"/>
</dbReference>
<evidence type="ECO:0000313" key="2">
    <source>
        <dbReference type="EMBL" id="VAX33979.1"/>
    </source>
</evidence>
<protein>
    <submittedName>
        <fullName evidence="2">Iron-sulfur cluster assembly scaffold protein IscU/NifU-like</fullName>
    </submittedName>
</protein>
<evidence type="ECO:0000259" key="1">
    <source>
        <dbReference type="Pfam" id="PF01592"/>
    </source>
</evidence>
<dbReference type="InterPro" id="IPR017787">
    <property type="entry name" value="NIF_FeS_clus_asmbl_NifU-like"/>
</dbReference>
<sequence>MYSKEVMDHFMNPRNVGEMPDADGVGTEGNPVCGDMMKLFIKVKDNRIEDAKFQTFGCGAAIAVSSMITEMIKGKTLEEAMAISKEQVATALGGLPPQKMHCSNLGADALRKAIEDYRQKQEEGGETPPLPKNP</sequence>
<gene>
    <name evidence="2" type="ORF">MNBD_NITROSPIRAE03-1517</name>
</gene>
<dbReference type="Pfam" id="PF01592">
    <property type="entry name" value="NifU_N"/>
    <property type="match status" value="1"/>
</dbReference>
<dbReference type="Gene3D" id="3.90.1010.10">
    <property type="match status" value="1"/>
</dbReference>
<dbReference type="GO" id="GO:0005506">
    <property type="term" value="F:iron ion binding"/>
    <property type="evidence" value="ECO:0007669"/>
    <property type="project" value="InterPro"/>
</dbReference>
<dbReference type="AlphaFoldDB" id="A0A3B1CVB5"/>
<accession>A0A3B1CVB5</accession>
<dbReference type="NCBIfam" id="TIGR03419">
    <property type="entry name" value="NifU_clost"/>
    <property type="match status" value="1"/>
</dbReference>
<dbReference type="GO" id="GO:0051536">
    <property type="term" value="F:iron-sulfur cluster binding"/>
    <property type="evidence" value="ECO:0007669"/>
    <property type="project" value="InterPro"/>
</dbReference>
<dbReference type="InterPro" id="IPR002871">
    <property type="entry name" value="NIF_FeS_clus_asmbl_NifU_N"/>
</dbReference>
<organism evidence="2">
    <name type="scientific">hydrothermal vent metagenome</name>
    <dbReference type="NCBI Taxonomy" id="652676"/>
    <lineage>
        <taxon>unclassified sequences</taxon>
        <taxon>metagenomes</taxon>
        <taxon>ecological metagenomes</taxon>
    </lineage>
</organism>
<proteinExistence type="predicted"/>
<name>A0A3B1CVB5_9ZZZZ</name>
<reference evidence="2" key="1">
    <citation type="submission" date="2018-06" db="EMBL/GenBank/DDBJ databases">
        <authorList>
            <person name="Zhirakovskaya E."/>
        </authorList>
    </citation>
    <scope>NUCLEOTIDE SEQUENCE</scope>
</reference>
<dbReference type="PANTHER" id="PTHR10093">
    <property type="entry name" value="IRON-SULFUR CLUSTER ASSEMBLY ENZYME NIFU HOMOLOG"/>
    <property type="match status" value="1"/>
</dbReference>
<feature type="domain" description="NIF system FeS cluster assembly NifU N-terminal" evidence="1">
    <location>
        <begin position="1"/>
        <end position="122"/>
    </location>
</feature>